<gene>
    <name evidence="1" type="ORF">B5E91_06805</name>
</gene>
<evidence type="ECO:0000313" key="2">
    <source>
        <dbReference type="Proteomes" id="UP000196258"/>
    </source>
</evidence>
<dbReference type="AlphaFoldDB" id="A0A1Y4QJB5"/>
<sequence length="80" mass="9909">MYSYLSTNDVETNLIDIGCTQEQIKDFMHYFQEKKRKEMYQFLKLHRCKLLKTVHQEQKKIDYLDYLVYMLKKEESENEC</sequence>
<dbReference type="RefSeq" id="WP_087256303.1">
    <property type="nucleotide sequence ID" value="NZ_CAJKXS010000001.1"/>
</dbReference>
<dbReference type="EMBL" id="NFLB01000006">
    <property type="protein sequence ID" value="OUQ05354.1"/>
    <property type="molecule type" value="Genomic_DNA"/>
</dbReference>
<name>A0A1Y4QJB5_9FIRM</name>
<evidence type="ECO:0000313" key="1">
    <source>
        <dbReference type="EMBL" id="OUQ05354.1"/>
    </source>
</evidence>
<comment type="caution">
    <text evidence="1">The sequence shown here is derived from an EMBL/GenBank/DDBJ whole genome shotgun (WGS) entry which is preliminary data.</text>
</comment>
<proteinExistence type="predicted"/>
<protein>
    <submittedName>
        <fullName evidence="1">Uncharacterized protein</fullName>
    </submittedName>
</protein>
<dbReference type="Proteomes" id="UP000196258">
    <property type="component" value="Unassembled WGS sequence"/>
</dbReference>
<organism evidence="1 2">
    <name type="scientific">Thomasclavelia spiroformis</name>
    <dbReference type="NCBI Taxonomy" id="29348"/>
    <lineage>
        <taxon>Bacteria</taxon>
        <taxon>Bacillati</taxon>
        <taxon>Bacillota</taxon>
        <taxon>Erysipelotrichia</taxon>
        <taxon>Erysipelotrichales</taxon>
        <taxon>Coprobacillaceae</taxon>
        <taxon>Thomasclavelia</taxon>
    </lineage>
</organism>
<reference evidence="2" key="1">
    <citation type="submission" date="2017-04" db="EMBL/GenBank/DDBJ databases">
        <title>Function of individual gut microbiota members based on whole genome sequencing of pure cultures obtained from chicken caecum.</title>
        <authorList>
            <person name="Medvecky M."/>
            <person name="Cejkova D."/>
            <person name="Polansky O."/>
            <person name="Karasova D."/>
            <person name="Kubasova T."/>
            <person name="Cizek A."/>
            <person name="Rychlik I."/>
        </authorList>
    </citation>
    <scope>NUCLEOTIDE SEQUENCE [LARGE SCALE GENOMIC DNA]</scope>
    <source>
        <strain evidence="2">An149</strain>
    </source>
</reference>
<accession>A0A1Y4QJB5</accession>